<organism evidence="3 4">
    <name type="scientific">Colocasia esculenta</name>
    <name type="common">Wild taro</name>
    <name type="synonym">Arum esculentum</name>
    <dbReference type="NCBI Taxonomy" id="4460"/>
    <lineage>
        <taxon>Eukaryota</taxon>
        <taxon>Viridiplantae</taxon>
        <taxon>Streptophyta</taxon>
        <taxon>Embryophyta</taxon>
        <taxon>Tracheophyta</taxon>
        <taxon>Spermatophyta</taxon>
        <taxon>Magnoliopsida</taxon>
        <taxon>Liliopsida</taxon>
        <taxon>Araceae</taxon>
        <taxon>Aroideae</taxon>
        <taxon>Colocasieae</taxon>
        <taxon>Colocasia</taxon>
    </lineage>
</organism>
<evidence type="ECO:0000313" key="3">
    <source>
        <dbReference type="EMBL" id="MQL96061.1"/>
    </source>
</evidence>
<dbReference type="SUPFAM" id="SSF51182">
    <property type="entry name" value="RmlC-like cupins"/>
    <property type="match status" value="1"/>
</dbReference>
<comment type="caution">
    <text evidence="3">The sequence shown here is derived from an EMBL/GenBank/DDBJ whole genome shotgun (WGS) entry which is preliminary data.</text>
</comment>
<gene>
    <name evidence="3" type="ORF">Taro_028735</name>
</gene>
<dbReference type="Pfam" id="PF00190">
    <property type="entry name" value="Cupin_1"/>
    <property type="match status" value="1"/>
</dbReference>
<evidence type="ECO:0000259" key="2">
    <source>
        <dbReference type="Pfam" id="PF13966"/>
    </source>
</evidence>
<sequence>MEDVVLNNEEDRCIWIVSNNGCFSTKSTYNLIRPKGVQRPALTKIWHNCFHRRASLFVWKILHRVVPVDGRISEAGIPLVSRCSCCQRPHSEDLDHLFIHGEIATTLWRWIHPMLPPKATLHSHITSHLWSIIQNSNIRTPSGFVSLFSLTLMLWEIWKGRCLRRFENTQVSVGVIISTIKSATHHILSNLQFKSTPNHKELQILHNFRYAPKCPAKLLKLIRWLPPIHDFSLNVDGACKGNPGSVEVAVAFVTLWDESMLLSLIIMGRGQRGVVTFYSSSGVGENVPSTGNPPPFKVTKASQVEFPALNGQSVSMAILQYAPGGINALHTHPRFAELLVVVKGWLEVGFVDSANKLFVQTP</sequence>
<dbReference type="InterPro" id="IPR011051">
    <property type="entry name" value="RmlC_Cupin_sf"/>
</dbReference>
<feature type="domain" description="Reverse transcriptase zinc-binding" evidence="2">
    <location>
        <begin position="23"/>
        <end position="108"/>
    </location>
</feature>
<name>A0A843VH70_COLES</name>
<dbReference type="Proteomes" id="UP000652761">
    <property type="component" value="Unassembled WGS sequence"/>
</dbReference>
<protein>
    <submittedName>
        <fullName evidence="3">Uncharacterized protein</fullName>
    </submittedName>
</protein>
<evidence type="ECO:0000313" key="4">
    <source>
        <dbReference type="Proteomes" id="UP000652761"/>
    </source>
</evidence>
<dbReference type="Gene3D" id="2.60.120.10">
    <property type="entry name" value="Jelly Rolls"/>
    <property type="match status" value="1"/>
</dbReference>
<keyword evidence="4" id="KW-1185">Reference proteome</keyword>
<feature type="domain" description="Cupin type-1" evidence="1">
    <location>
        <begin position="290"/>
        <end position="360"/>
    </location>
</feature>
<accession>A0A843VH70</accession>
<proteinExistence type="predicted"/>
<evidence type="ECO:0000259" key="1">
    <source>
        <dbReference type="Pfam" id="PF00190"/>
    </source>
</evidence>
<dbReference type="InterPro" id="IPR006045">
    <property type="entry name" value="Cupin_1"/>
</dbReference>
<dbReference type="EMBL" id="NMUH01001871">
    <property type="protein sequence ID" value="MQL96061.1"/>
    <property type="molecule type" value="Genomic_DNA"/>
</dbReference>
<reference evidence="3" key="1">
    <citation type="submission" date="2017-07" db="EMBL/GenBank/DDBJ databases">
        <title>Taro Niue Genome Assembly and Annotation.</title>
        <authorList>
            <person name="Atibalentja N."/>
            <person name="Keating K."/>
            <person name="Fields C.J."/>
        </authorList>
    </citation>
    <scope>NUCLEOTIDE SEQUENCE</scope>
    <source>
        <strain evidence="3">Niue_2</strain>
        <tissue evidence="3">Leaf</tissue>
    </source>
</reference>
<dbReference type="Pfam" id="PF13966">
    <property type="entry name" value="zf-RVT"/>
    <property type="match status" value="1"/>
</dbReference>
<dbReference type="OrthoDB" id="685750at2759"/>
<dbReference type="InterPro" id="IPR026960">
    <property type="entry name" value="RVT-Znf"/>
</dbReference>
<dbReference type="AlphaFoldDB" id="A0A843VH70"/>
<dbReference type="InterPro" id="IPR014710">
    <property type="entry name" value="RmlC-like_jellyroll"/>
</dbReference>
<dbReference type="PANTHER" id="PTHR31238">
    <property type="entry name" value="GERMIN-LIKE PROTEIN SUBFAMILY 3 MEMBER 3"/>
    <property type="match status" value="1"/>
</dbReference>